<organism evidence="2 3">
    <name type="scientific">Trapa incisa</name>
    <dbReference type="NCBI Taxonomy" id="236973"/>
    <lineage>
        <taxon>Eukaryota</taxon>
        <taxon>Viridiplantae</taxon>
        <taxon>Streptophyta</taxon>
        <taxon>Embryophyta</taxon>
        <taxon>Tracheophyta</taxon>
        <taxon>Spermatophyta</taxon>
        <taxon>Magnoliopsida</taxon>
        <taxon>eudicotyledons</taxon>
        <taxon>Gunneridae</taxon>
        <taxon>Pentapetalae</taxon>
        <taxon>rosids</taxon>
        <taxon>malvids</taxon>
        <taxon>Myrtales</taxon>
        <taxon>Lythraceae</taxon>
        <taxon>Trapa</taxon>
    </lineage>
</organism>
<dbReference type="Proteomes" id="UP001345219">
    <property type="component" value="Chromosome 23"/>
</dbReference>
<feature type="domain" description="F-box associated beta-propeller type 3" evidence="1">
    <location>
        <begin position="206"/>
        <end position="458"/>
    </location>
</feature>
<proteinExistence type="predicted"/>
<comment type="caution">
    <text evidence="2">The sequence shown here is derived from an EMBL/GenBank/DDBJ whole genome shotgun (WGS) entry which is preliminary data.</text>
</comment>
<accession>A0AAN7Q9N8</accession>
<dbReference type="NCBIfam" id="TIGR01640">
    <property type="entry name" value="F_box_assoc_1"/>
    <property type="match status" value="1"/>
</dbReference>
<dbReference type="PANTHER" id="PTHR31111">
    <property type="entry name" value="BNAA05G37150D PROTEIN-RELATED"/>
    <property type="match status" value="1"/>
</dbReference>
<evidence type="ECO:0000259" key="1">
    <source>
        <dbReference type="Pfam" id="PF08268"/>
    </source>
</evidence>
<evidence type="ECO:0000313" key="2">
    <source>
        <dbReference type="EMBL" id="KAK4762121.1"/>
    </source>
</evidence>
<sequence>MRRLLRDKLEEQCYRVAVFLSTIPSGRRRSICSPSPFISSGRTPHRSFRSKKLNSAAKTLRIWLRLSGDDDDQGTQAQGKHRKSYCRSMDSSSSSAVAMASYYNGYLPIEILVEILKRLPGEALHKFQRDPTWRSFVLDNWFVSSRSIYLLSHPRFLVITSYKDQLGYYKRTKRFMYSVSTWGDWSLKQDASGVKVPAPSMDYHLLQVDYNLERDYEVPRAVMGLVCLKMKTTIVIYNPTTGEDVCLPRKLSRDHYYKYNYHRWTSLCYDPVGKQHKVLDSFRDLWVYTTHYHVFVAGRKAWRKLDHGLPFEMIRHHCGDEVCVNGVLYYTVFHNFQRTQHLVCFDVRDENFKLVQFQPPDHHCQGPNLTEFFDGRVALVYTPVFYPRKFSVTSENVDAVHLMILEEGCGWRLKEVKLPSSEALPRYGRLRFSGSIGRGEVLAFAWTPDDINTFFIFYDARNDAFWKPAKIEFAPPPPHEGWIDGFNEHPTSFMRPFTPDAGFVFISDHEERLSSLEECALLLISQAMFAMYNTAGQQAGTAAQFSPLGNAFDQAKSGFIKGGLGAYGEKILGSSSEYMQSNISREWGDALTGHRGLCRVYLHGSFNGSSQENPSQIHLLCRGAVDLPAHWDLSGEDDEEGAAVHLSMTRADTATSSSSSPSPNSHSFHGLETLLSTGSFDAVDFRIQSYRSMVLLI</sequence>
<keyword evidence="3" id="KW-1185">Reference proteome</keyword>
<dbReference type="InterPro" id="IPR013187">
    <property type="entry name" value="F-box-assoc_dom_typ3"/>
</dbReference>
<dbReference type="PANTHER" id="PTHR31111:SF138">
    <property type="entry name" value="F-BOX ASSOCIATED DOMAIN-CONTAINING PROTEIN"/>
    <property type="match status" value="1"/>
</dbReference>
<dbReference type="InterPro" id="IPR017451">
    <property type="entry name" value="F-box-assoc_interact_dom"/>
</dbReference>
<reference evidence="2 3" key="1">
    <citation type="journal article" date="2023" name="Hortic Res">
        <title>Pangenome of water caltrop reveals structural variations and asymmetric subgenome divergence after allopolyploidization.</title>
        <authorList>
            <person name="Zhang X."/>
            <person name="Chen Y."/>
            <person name="Wang L."/>
            <person name="Yuan Y."/>
            <person name="Fang M."/>
            <person name="Shi L."/>
            <person name="Lu R."/>
            <person name="Comes H.P."/>
            <person name="Ma Y."/>
            <person name="Chen Y."/>
            <person name="Huang G."/>
            <person name="Zhou Y."/>
            <person name="Zheng Z."/>
            <person name="Qiu Y."/>
        </authorList>
    </citation>
    <scope>NUCLEOTIDE SEQUENCE [LARGE SCALE GENOMIC DNA]</scope>
    <source>
        <tissue evidence="2">Roots</tissue>
    </source>
</reference>
<dbReference type="Pfam" id="PF08268">
    <property type="entry name" value="FBA_3"/>
    <property type="match status" value="1"/>
</dbReference>
<dbReference type="EMBL" id="JAXIOK010000009">
    <property type="protein sequence ID" value="KAK4762121.1"/>
    <property type="molecule type" value="Genomic_DNA"/>
</dbReference>
<dbReference type="AlphaFoldDB" id="A0AAN7Q9N8"/>
<protein>
    <recommendedName>
        <fullName evidence="1">F-box associated beta-propeller type 3 domain-containing protein</fullName>
    </recommendedName>
</protein>
<name>A0AAN7Q9N8_9MYRT</name>
<evidence type="ECO:0000313" key="3">
    <source>
        <dbReference type="Proteomes" id="UP001345219"/>
    </source>
</evidence>
<gene>
    <name evidence="2" type="ORF">SAY87_030005</name>
</gene>